<evidence type="ECO:0000256" key="5">
    <source>
        <dbReference type="ARBA" id="ARBA00022801"/>
    </source>
</evidence>
<dbReference type="GO" id="GO:0004407">
    <property type="term" value="F:histone deacetylase activity"/>
    <property type="evidence" value="ECO:0007669"/>
    <property type="project" value="TreeGrafter"/>
</dbReference>
<dbReference type="GO" id="GO:0040029">
    <property type="term" value="P:epigenetic regulation of gene expression"/>
    <property type="evidence" value="ECO:0007669"/>
    <property type="project" value="TreeGrafter"/>
</dbReference>
<dbReference type="GO" id="GO:0046872">
    <property type="term" value="F:metal ion binding"/>
    <property type="evidence" value="ECO:0007669"/>
    <property type="project" value="UniProtKB-KW"/>
</dbReference>
<dbReference type="Gene3D" id="3.40.800.20">
    <property type="entry name" value="Histone deacetylase domain"/>
    <property type="match status" value="1"/>
</dbReference>
<evidence type="ECO:0000256" key="4">
    <source>
        <dbReference type="ARBA" id="ARBA00022723"/>
    </source>
</evidence>
<dbReference type="EMBL" id="CAEKKB010000002">
    <property type="protein sequence ID" value="CAB4298582.1"/>
    <property type="molecule type" value="Genomic_DNA"/>
</dbReference>
<evidence type="ECO:0000256" key="7">
    <source>
        <dbReference type="ARBA" id="ARBA00022853"/>
    </source>
</evidence>
<evidence type="ECO:0000313" key="9">
    <source>
        <dbReference type="EMBL" id="CAB4298582.1"/>
    </source>
</evidence>
<dbReference type="Pfam" id="PF00850">
    <property type="entry name" value="Hist_deacetyl"/>
    <property type="match status" value="1"/>
</dbReference>
<comment type="cofactor">
    <cofactor evidence="1">
        <name>Zn(2+)</name>
        <dbReference type="ChEBI" id="CHEBI:29105"/>
    </cofactor>
</comment>
<keyword evidence="7" id="KW-0156">Chromatin regulator</keyword>
<evidence type="ECO:0000256" key="1">
    <source>
        <dbReference type="ARBA" id="ARBA00001947"/>
    </source>
</evidence>
<sequence length="110" mass="12110">MPRLVVVAGQDSSAYDPIGRQCLTMEGYEEIGRIVRSLAARHCSGRLPIVQEGGYHVTYSAFCLHATLEGVLNLPISLLSDPMAYYPEDEALAIEVIKSIKKFQKDNVPS</sequence>
<accession>A0A6J5WG19</accession>
<protein>
    <recommendedName>
        <fullName evidence="8">Histone deacetylase domain-containing protein</fullName>
    </recommendedName>
</protein>
<dbReference type="InterPro" id="IPR037138">
    <property type="entry name" value="His_deacetylse_dom_sf"/>
</dbReference>
<keyword evidence="3" id="KW-0678">Repressor</keyword>
<evidence type="ECO:0000256" key="3">
    <source>
        <dbReference type="ARBA" id="ARBA00022491"/>
    </source>
</evidence>
<evidence type="ECO:0000313" key="10">
    <source>
        <dbReference type="Proteomes" id="UP000507245"/>
    </source>
</evidence>
<dbReference type="InterPro" id="IPR023696">
    <property type="entry name" value="Ureohydrolase_dom_sf"/>
</dbReference>
<organism evidence="9 10">
    <name type="scientific">Prunus armeniaca</name>
    <name type="common">Apricot</name>
    <name type="synonym">Armeniaca vulgaris</name>
    <dbReference type="NCBI Taxonomy" id="36596"/>
    <lineage>
        <taxon>Eukaryota</taxon>
        <taxon>Viridiplantae</taxon>
        <taxon>Streptophyta</taxon>
        <taxon>Embryophyta</taxon>
        <taxon>Tracheophyta</taxon>
        <taxon>Spermatophyta</taxon>
        <taxon>Magnoliopsida</taxon>
        <taxon>eudicotyledons</taxon>
        <taxon>Gunneridae</taxon>
        <taxon>Pentapetalae</taxon>
        <taxon>rosids</taxon>
        <taxon>fabids</taxon>
        <taxon>Rosales</taxon>
        <taxon>Rosaceae</taxon>
        <taxon>Amygdaloideae</taxon>
        <taxon>Amygdaleae</taxon>
        <taxon>Prunus</taxon>
    </lineage>
</organism>
<dbReference type="InterPro" id="IPR023801">
    <property type="entry name" value="His_deacetylse_dom"/>
</dbReference>
<name>A0A6J5WG19_PRUAR</name>
<keyword evidence="5" id="KW-0378">Hydrolase</keyword>
<dbReference type="PANTHER" id="PTHR10625">
    <property type="entry name" value="HISTONE DEACETYLASE HDAC1-RELATED"/>
    <property type="match status" value="1"/>
</dbReference>
<dbReference type="SUPFAM" id="SSF52768">
    <property type="entry name" value="Arginase/deacetylase"/>
    <property type="match status" value="1"/>
</dbReference>
<dbReference type="Proteomes" id="UP000507245">
    <property type="component" value="Unassembled WGS sequence"/>
</dbReference>
<dbReference type="OrthoDB" id="1677802at2759"/>
<gene>
    <name evidence="9" type="ORF">ORAREDHAP_LOCUS11106</name>
</gene>
<comment type="similarity">
    <text evidence="2">Belongs to the histone deacetylase family.</text>
</comment>
<evidence type="ECO:0000259" key="8">
    <source>
        <dbReference type="Pfam" id="PF00850"/>
    </source>
</evidence>
<reference evidence="10" key="1">
    <citation type="journal article" date="2020" name="Genome Biol.">
        <title>Gamete binning: chromosome-level and haplotype-resolved genome assembly enabled by high-throughput single-cell sequencing of gamete genomes.</title>
        <authorList>
            <person name="Campoy J.A."/>
            <person name="Sun H."/>
            <person name="Goel M."/>
            <person name="Jiao W.-B."/>
            <person name="Folz-Donahue K."/>
            <person name="Wang N."/>
            <person name="Rubio M."/>
            <person name="Liu C."/>
            <person name="Kukat C."/>
            <person name="Ruiz D."/>
            <person name="Huettel B."/>
            <person name="Schneeberger K."/>
        </authorList>
    </citation>
    <scope>NUCLEOTIDE SEQUENCE [LARGE SCALE GENOMIC DNA]</scope>
    <source>
        <strain evidence="10">cv. Rojo Pasion</strain>
    </source>
</reference>
<evidence type="ECO:0000256" key="2">
    <source>
        <dbReference type="ARBA" id="ARBA00005947"/>
    </source>
</evidence>
<dbReference type="GO" id="GO:0016787">
    <property type="term" value="F:hydrolase activity"/>
    <property type="evidence" value="ECO:0007669"/>
    <property type="project" value="UniProtKB-KW"/>
</dbReference>
<feature type="domain" description="Histone deacetylase" evidence="8">
    <location>
        <begin position="4"/>
        <end position="69"/>
    </location>
</feature>
<keyword evidence="4" id="KW-0479">Metal-binding</keyword>
<proteinExistence type="inferred from homology"/>
<evidence type="ECO:0000256" key="6">
    <source>
        <dbReference type="ARBA" id="ARBA00022833"/>
    </source>
</evidence>
<dbReference type="PANTHER" id="PTHR10625:SF17">
    <property type="entry name" value="HISTONE DEACETYLASE 8"/>
    <property type="match status" value="1"/>
</dbReference>
<keyword evidence="10" id="KW-1185">Reference proteome</keyword>
<dbReference type="AlphaFoldDB" id="A0A6J5WG19"/>
<keyword evidence="6" id="KW-0862">Zinc</keyword>